<dbReference type="EMBL" id="CADEAL010001746">
    <property type="protein sequence ID" value="CAB1435221.1"/>
    <property type="molecule type" value="Genomic_DNA"/>
</dbReference>
<keyword evidence="2" id="KW-1185">Reference proteome</keyword>
<protein>
    <submittedName>
        <fullName evidence="1">Uncharacterized protein</fullName>
    </submittedName>
</protein>
<name>A0A9N7UP72_PLEPL</name>
<dbReference type="Proteomes" id="UP001153269">
    <property type="component" value="Unassembled WGS sequence"/>
</dbReference>
<accession>A0A9N7UP72</accession>
<evidence type="ECO:0000313" key="2">
    <source>
        <dbReference type="Proteomes" id="UP001153269"/>
    </source>
</evidence>
<organism evidence="1 2">
    <name type="scientific">Pleuronectes platessa</name>
    <name type="common">European plaice</name>
    <dbReference type="NCBI Taxonomy" id="8262"/>
    <lineage>
        <taxon>Eukaryota</taxon>
        <taxon>Metazoa</taxon>
        <taxon>Chordata</taxon>
        <taxon>Craniata</taxon>
        <taxon>Vertebrata</taxon>
        <taxon>Euteleostomi</taxon>
        <taxon>Actinopterygii</taxon>
        <taxon>Neopterygii</taxon>
        <taxon>Teleostei</taxon>
        <taxon>Neoteleostei</taxon>
        <taxon>Acanthomorphata</taxon>
        <taxon>Carangaria</taxon>
        <taxon>Pleuronectiformes</taxon>
        <taxon>Pleuronectoidei</taxon>
        <taxon>Pleuronectidae</taxon>
        <taxon>Pleuronectes</taxon>
    </lineage>
</organism>
<comment type="caution">
    <text evidence="1">The sequence shown here is derived from an EMBL/GenBank/DDBJ whole genome shotgun (WGS) entry which is preliminary data.</text>
</comment>
<sequence length="80" mass="8702">MSCWTAAAGPRLLPGLCCQELNEENVGPDCASGYKHVIRLVHCLIKCYTKVYITLAEVEEIVGEVGDPPQWPCGVAITLQ</sequence>
<proteinExistence type="predicted"/>
<evidence type="ECO:0000313" key="1">
    <source>
        <dbReference type="EMBL" id="CAB1435221.1"/>
    </source>
</evidence>
<gene>
    <name evidence="1" type="ORF">PLEPLA_LOCUS23311</name>
</gene>
<reference evidence="1" key="1">
    <citation type="submission" date="2020-03" db="EMBL/GenBank/DDBJ databases">
        <authorList>
            <person name="Weist P."/>
        </authorList>
    </citation>
    <scope>NUCLEOTIDE SEQUENCE</scope>
</reference>
<dbReference type="AlphaFoldDB" id="A0A9N7UP72"/>